<accession>A0A913Y0D1</accession>
<dbReference type="Proteomes" id="UP000887567">
    <property type="component" value="Unplaced"/>
</dbReference>
<evidence type="ECO:0000313" key="2">
    <source>
        <dbReference type="EnsemblMetazoa" id="XP_020913127.1"/>
    </source>
</evidence>
<keyword evidence="3" id="KW-1185">Reference proteome</keyword>
<feature type="coiled-coil region" evidence="1">
    <location>
        <begin position="97"/>
        <end position="152"/>
    </location>
</feature>
<dbReference type="GeneID" id="110250825"/>
<sequence>MAHQMTKEEIIEAMDIAFLKSALINVKEDVFTELCKEYNKATDGKGQQGAPPNCSKLIDNGDHVSPGVDPGFREACTSTSEDRQAVQATENDDYSFANSHQSTIDFLKKKNKELSAANCRLEDKLQFVSQKLQELKCKLADFEKENLGLKQRDVGGVNLETFHVNQDKLISLKKTNNLLKHDLENKTSECENNTKIMWQLHGSLKKFKEDTKIILEVTKLYLEGHLAAKEQEILFLKEELKKKDS</sequence>
<dbReference type="KEGG" id="epa:110250825"/>
<dbReference type="RefSeq" id="XP_020913128.1">
    <property type="nucleotide sequence ID" value="XM_021057469.2"/>
</dbReference>
<evidence type="ECO:0000256" key="1">
    <source>
        <dbReference type="SAM" id="Coils"/>
    </source>
</evidence>
<keyword evidence="1" id="KW-0175">Coiled coil</keyword>
<dbReference type="RefSeq" id="XP_020913130.1">
    <property type="nucleotide sequence ID" value="XM_021057471.2"/>
</dbReference>
<proteinExistence type="predicted"/>
<dbReference type="EnsemblMetazoa" id="XM_021057468.2">
    <property type="protein sequence ID" value="XP_020913127.1"/>
    <property type="gene ID" value="LOC110250825"/>
</dbReference>
<dbReference type="RefSeq" id="XP_020913127.1">
    <property type="nucleotide sequence ID" value="XM_021057468.2"/>
</dbReference>
<dbReference type="EnsemblMetazoa" id="XM_021057469.2">
    <property type="protein sequence ID" value="XP_020913128.1"/>
    <property type="gene ID" value="LOC110250825"/>
</dbReference>
<dbReference type="EnsemblMetazoa" id="XM_021057470.2">
    <property type="protein sequence ID" value="XP_020913129.1"/>
    <property type="gene ID" value="LOC110250825"/>
</dbReference>
<dbReference type="EnsemblMetazoa" id="XM_021057471.2">
    <property type="protein sequence ID" value="XP_020913130.1"/>
    <property type="gene ID" value="LOC110250825"/>
</dbReference>
<name>A0A913Y0D1_EXADI</name>
<dbReference type="AlphaFoldDB" id="A0A913Y0D1"/>
<dbReference type="RefSeq" id="XP_020913129.1">
    <property type="nucleotide sequence ID" value="XM_021057470.2"/>
</dbReference>
<organism evidence="2 3">
    <name type="scientific">Exaiptasia diaphana</name>
    <name type="common">Tropical sea anemone</name>
    <name type="synonym">Aiptasia pulchella</name>
    <dbReference type="NCBI Taxonomy" id="2652724"/>
    <lineage>
        <taxon>Eukaryota</taxon>
        <taxon>Metazoa</taxon>
        <taxon>Cnidaria</taxon>
        <taxon>Anthozoa</taxon>
        <taxon>Hexacorallia</taxon>
        <taxon>Actiniaria</taxon>
        <taxon>Aiptasiidae</taxon>
        <taxon>Exaiptasia</taxon>
    </lineage>
</organism>
<reference evidence="2" key="1">
    <citation type="submission" date="2022-11" db="UniProtKB">
        <authorList>
            <consortium name="EnsemblMetazoa"/>
        </authorList>
    </citation>
    <scope>IDENTIFICATION</scope>
</reference>
<evidence type="ECO:0000313" key="3">
    <source>
        <dbReference type="Proteomes" id="UP000887567"/>
    </source>
</evidence>
<protein>
    <submittedName>
        <fullName evidence="2">Uncharacterized protein</fullName>
    </submittedName>
</protein>